<feature type="chain" id="PRO_5010360908" description="Nucleoside-specific outer membrane channel protein Tsx" evidence="1">
    <location>
        <begin position="21"/>
        <end position="256"/>
    </location>
</feature>
<dbReference type="Gene3D" id="2.40.230.20">
    <property type="entry name" value="Nucleoside-specific channel-forming protein, Tsx-like"/>
    <property type="match status" value="1"/>
</dbReference>
<dbReference type="AlphaFoldDB" id="A0A1H5N4H3"/>
<dbReference type="RefSeq" id="WP_053069587.1">
    <property type="nucleotide sequence ID" value="NZ_FNUD01000002.1"/>
</dbReference>
<sequence>MKKIIIPAAVLCGFPGFCYAADYPEFNINVLSAMATGNSKADPILGTGTSDKNLTTYQFEHFSTFKYGDIYLDAELYKGHDVGGEGAASGGSGKDSQSLLVANPRLSLGKMTGRSFAFGPITDVSLIARWEDASYGDFRSRNYGLSLNFDVPGFAYFESGLLQRTTNYNDPTWLWRSYLISKPWEIAGQQFNFTLLSLINGTDHNGTEYFTRPEVLWHVDKAGAFQLGVRVETHHYDIGGDRYERVSPNIIFKWFL</sequence>
<proteinExistence type="predicted"/>
<evidence type="ECO:0000256" key="1">
    <source>
        <dbReference type="SAM" id="SignalP"/>
    </source>
</evidence>
<protein>
    <recommendedName>
        <fullName evidence="4">Nucleoside-specific outer membrane channel protein Tsx</fullName>
    </recommendedName>
</protein>
<evidence type="ECO:0008006" key="4">
    <source>
        <dbReference type="Google" id="ProtNLM"/>
    </source>
</evidence>
<reference evidence="2" key="1">
    <citation type="submission" date="2016-10" db="EMBL/GenBank/DDBJ databases">
        <authorList>
            <person name="Varghese N."/>
            <person name="Submissions S."/>
        </authorList>
    </citation>
    <scope>NUCLEOTIDE SEQUENCE [LARGE SCALE GENOMIC DNA]</scope>
    <source>
        <strain evidence="2">LMG 25555</strain>
    </source>
</reference>
<dbReference type="OrthoDB" id="104801at2"/>
<dbReference type="EMBL" id="FNUD01000002">
    <property type="protein sequence ID" value="SEE95558.1"/>
    <property type="molecule type" value="Genomic_DNA"/>
</dbReference>
<dbReference type="InterPro" id="IPR036777">
    <property type="entry name" value="Channel_Tsx-like_sf"/>
</dbReference>
<evidence type="ECO:0000313" key="3">
    <source>
        <dbReference type="Proteomes" id="UP000183613"/>
    </source>
</evidence>
<keyword evidence="1" id="KW-0732">Signal</keyword>
<evidence type="ECO:0000313" key="2">
    <source>
        <dbReference type="EMBL" id="SEE95558.1"/>
    </source>
</evidence>
<gene>
    <name evidence="2" type="ORF">SAMN04489800_3091</name>
</gene>
<accession>A0A1H5N4H3</accession>
<comment type="caution">
    <text evidence="2">The sequence shown here is derived from an EMBL/GenBank/DDBJ whole genome shotgun (WGS) entry which is preliminary data.</text>
</comment>
<keyword evidence="3" id="KW-1185">Reference proteome</keyword>
<dbReference type="Proteomes" id="UP000183613">
    <property type="component" value="Unassembled WGS sequence"/>
</dbReference>
<dbReference type="SUPFAM" id="SSF111364">
    <property type="entry name" value="Tsx-like channel"/>
    <property type="match status" value="1"/>
</dbReference>
<name>A0A1H5N4H3_PSEDM</name>
<organism evidence="2 3">
    <name type="scientific">Pseudomonas deceptionensis</name>
    <dbReference type="NCBI Taxonomy" id="882211"/>
    <lineage>
        <taxon>Bacteria</taxon>
        <taxon>Pseudomonadati</taxon>
        <taxon>Pseudomonadota</taxon>
        <taxon>Gammaproteobacteria</taxon>
        <taxon>Pseudomonadales</taxon>
        <taxon>Pseudomonadaceae</taxon>
        <taxon>Pseudomonas</taxon>
    </lineage>
</organism>
<feature type="signal peptide" evidence="1">
    <location>
        <begin position="1"/>
        <end position="20"/>
    </location>
</feature>
<dbReference type="GO" id="GO:0009279">
    <property type="term" value="C:cell outer membrane"/>
    <property type="evidence" value="ECO:0007669"/>
    <property type="project" value="InterPro"/>
</dbReference>